<accession>A0A126JI66</accession>
<reference evidence="2" key="1">
    <citation type="journal article" date="2016" name="Genome Biol. Evol.">
        <title>Evolution of chromosomal Clostridium botulinum type E neurotoxin gene clusters: evidence provided by their rare plasmid borne counterparts.</title>
        <authorList>
            <person name="Carter A.T."/>
            <person name="Austin J.W."/>
            <person name="Weedmark K.A."/>
            <person name="Peck M.W."/>
        </authorList>
    </citation>
    <scope>NUCLEOTIDE SEQUENCE</scope>
    <source>
        <strain evidence="2">IFR 12/29</strain>
        <plasmid evidence="2">p12/29</plasmid>
    </source>
</reference>
<dbReference type="AlphaFoldDB" id="A0A126JI66"/>
<keyword evidence="1" id="KW-1133">Transmembrane helix</keyword>
<keyword evidence="2" id="KW-0614">Plasmid</keyword>
<organism evidence="2">
    <name type="scientific">Clostridium botulinum</name>
    <dbReference type="NCBI Taxonomy" id="1491"/>
    <lineage>
        <taxon>Bacteria</taxon>
        <taxon>Bacillati</taxon>
        <taxon>Bacillota</taxon>
        <taxon>Clostridia</taxon>
        <taxon>Eubacteriales</taxon>
        <taxon>Clostridiaceae</taxon>
        <taxon>Clostridium</taxon>
    </lineage>
</organism>
<keyword evidence="1" id="KW-0812">Transmembrane</keyword>
<name>A0A126JI66_CLOBO</name>
<evidence type="ECO:0000256" key="1">
    <source>
        <dbReference type="SAM" id="Phobius"/>
    </source>
</evidence>
<protein>
    <submittedName>
        <fullName evidence="2">Uncharacterized protein</fullName>
    </submittedName>
</protein>
<keyword evidence="1" id="KW-0472">Membrane</keyword>
<proteinExistence type="predicted"/>
<evidence type="ECO:0000313" key="2">
    <source>
        <dbReference type="EMBL" id="ALT05384.1"/>
    </source>
</evidence>
<feature type="transmembrane region" description="Helical" evidence="1">
    <location>
        <begin position="20"/>
        <end position="40"/>
    </location>
</feature>
<geneLocation type="plasmid" evidence="2">
    <name>p12/29</name>
</geneLocation>
<dbReference type="EMBL" id="KT897275">
    <property type="protein sequence ID" value="ALT05384.1"/>
    <property type="molecule type" value="Genomic_DNA"/>
</dbReference>
<sequence length="48" mass="5702">MALKTDSLVLISSVLHKLVTFLPVLHFFYMSITINMYFLINIQYIVFY</sequence>